<sequence length="146" mass="15754">MSHFRALLLLVCVVFQAYLQFPRPTKASDSSDITEYARSSNVRGCSGQPCNPDSLGALGICGTSSRVSTAPVVCASQAHPRTWTIQSLVFCEGSCAVRASGEVWFTFAVSSWSAVLPESYREFGRVLCETSSNVRAALRLAKSLHS</sequence>
<organism evidence="2">
    <name type="scientific">Noctiluca scintillans</name>
    <name type="common">Sea sparkle</name>
    <name type="synonym">Red tide dinoflagellate</name>
    <dbReference type="NCBI Taxonomy" id="2966"/>
    <lineage>
        <taxon>Eukaryota</taxon>
        <taxon>Sar</taxon>
        <taxon>Alveolata</taxon>
        <taxon>Dinophyceae</taxon>
        <taxon>Noctilucales</taxon>
        <taxon>Noctilucaceae</taxon>
        <taxon>Noctiluca</taxon>
    </lineage>
</organism>
<dbReference type="EMBL" id="HBFQ01054770">
    <property type="protein sequence ID" value="CAD8864596.1"/>
    <property type="molecule type" value="Transcribed_RNA"/>
</dbReference>
<proteinExistence type="predicted"/>
<reference evidence="2" key="1">
    <citation type="submission" date="2021-01" db="EMBL/GenBank/DDBJ databases">
        <authorList>
            <person name="Corre E."/>
            <person name="Pelletier E."/>
            <person name="Niang G."/>
            <person name="Scheremetjew M."/>
            <person name="Finn R."/>
            <person name="Kale V."/>
            <person name="Holt S."/>
            <person name="Cochrane G."/>
            <person name="Meng A."/>
            <person name="Brown T."/>
            <person name="Cohen L."/>
        </authorList>
    </citation>
    <scope>NUCLEOTIDE SEQUENCE</scope>
</reference>
<keyword evidence="1" id="KW-0732">Signal</keyword>
<evidence type="ECO:0000256" key="1">
    <source>
        <dbReference type="SAM" id="SignalP"/>
    </source>
</evidence>
<feature type="chain" id="PRO_5031421778" evidence="1">
    <location>
        <begin position="28"/>
        <end position="146"/>
    </location>
</feature>
<dbReference type="AlphaFoldDB" id="A0A7S1FGF7"/>
<gene>
    <name evidence="2" type="ORF">NSCI0253_LOCUS38951</name>
</gene>
<accession>A0A7S1FGF7</accession>
<protein>
    <submittedName>
        <fullName evidence="2">Uncharacterized protein</fullName>
    </submittedName>
</protein>
<name>A0A7S1FGF7_NOCSC</name>
<evidence type="ECO:0000313" key="2">
    <source>
        <dbReference type="EMBL" id="CAD8864596.1"/>
    </source>
</evidence>
<feature type="signal peptide" evidence="1">
    <location>
        <begin position="1"/>
        <end position="27"/>
    </location>
</feature>